<comment type="caution">
    <text evidence="2">The sequence shown here is derived from an EMBL/GenBank/DDBJ whole genome shotgun (WGS) entry which is preliminary data.</text>
</comment>
<evidence type="ECO:0000259" key="1">
    <source>
        <dbReference type="Pfam" id="PF18556"/>
    </source>
</evidence>
<reference evidence="2 3" key="1">
    <citation type="submission" date="2020-08" db="EMBL/GenBank/DDBJ databases">
        <title>Genomic Encyclopedia of Type Strains, Phase IV (KMG-IV): sequencing the most valuable type-strain genomes for metagenomic binning, comparative biology and taxonomic classification.</title>
        <authorList>
            <person name="Goeker M."/>
        </authorList>
    </citation>
    <scope>NUCLEOTIDE SEQUENCE [LARGE SCALE GENOMIC DNA]</scope>
    <source>
        <strain evidence="2 3">DSM 40141</strain>
    </source>
</reference>
<dbReference type="InterPro" id="IPR040611">
    <property type="entry name" value="AlkX_C"/>
</dbReference>
<gene>
    <name evidence="2" type="ORF">HNQ79_002506</name>
</gene>
<name>A0A7X0HH25_9ACTN</name>
<dbReference type="AlphaFoldDB" id="A0A7X0HH25"/>
<sequence>MSRPSVYKEFGSRAGLGRALVTSETQEFFARLADILYPGLPDTQASLEAAILHLLLQTDEHPLLRAVVEAAREGSDSLLPYLTARADPVFDTSQALLRDWLSERCPLQEAQIIEDAADITVRMTISHLILPGRPPHHTARRSAAAVAVAKLLDRPRHPASG</sequence>
<organism evidence="2 3">
    <name type="scientific">Streptomyces candidus</name>
    <dbReference type="NCBI Taxonomy" id="67283"/>
    <lineage>
        <taxon>Bacteria</taxon>
        <taxon>Bacillati</taxon>
        <taxon>Actinomycetota</taxon>
        <taxon>Actinomycetes</taxon>
        <taxon>Kitasatosporales</taxon>
        <taxon>Streptomycetaceae</taxon>
        <taxon>Streptomyces</taxon>
    </lineage>
</organism>
<dbReference type="Proteomes" id="UP000540423">
    <property type="component" value="Unassembled WGS sequence"/>
</dbReference>
<proteinExistence type="predicted"/>
<keyword evidence="3" id="KW-1185">Reference proteome</keyword>
<evidence type="ECO:0000313" key="2">
    <source>
        <dbReference type="EMBL" id="MBB6436043.1"/>
    </source>
</evidence>
<evidence type="ECO:0000313" key="3">
    <source>
        <dbReference type="Proteomes" id="UP000540423"/>
    </source>
</evidence>
<dbReference type="EMBL" id="JACHEM010000005">
    <property type="protein sequence ID" value="MBB6436043.1"/>
    <property type="molecule type" value="Genomic_DNA"/>
</dbReference>
<dbReference type="Gene3D" id="1.10.357.10">
    <property type="entry name" value="Tetracycline Repressor, domain 2"/>
    <property type="match status" value="1"/>
</dbReference>
<dbReference type="RefSeq" id="WP_185029951.1">
    <property type="nucleotide sequence ID" value="NZ_JACHEM010000005.1"/>
</dbReference>
<feature type="domain" description="HTH-type transcriptional regulator AlkX C-terminal Actinobacteria" evidence="1">
    <location>
        <begin position="42"/>
        <end position="146"/>
    </location>
</feature>
<accession>A0A7X0HH25</accession>
<protein>
    <submittedName>
        <fullName evidence="2">AcrR family transcriptional regulator</fullName>
    </submittedName>
</protein>
<dbReference type="Pfam" id="PF18556">
    <property type="entry name" value="TetR_C_35"/>
    <property type="match status" value="1"/>
</dbReference>